<sequence length="180" mass="20713">MTKRRRILILDQVALSEALKAPDELTRSLAQLISDDREHRVVSLVAALQAKIWKLRVVETKPAGRPSKWGGPGKLLAWRAVEVQWQLDKRKDPTITIKGSIDNKFKSLPRRSGRGWKISGGQDPDGTLYLTSPATARRYHAEGAAYLSTAPAEVRDRWQWDVDLYVDYFTERRFFRRRKV</sequence>
<dbReference type="Proteomes" id="UP001271769">
    <property type="component" value="Unassembled WGS sequence"/>
</dbReference>
<reference evidence="1 2" key="1">
    <citation type="journal article" date="2013" name="Antonie Van Leeuwenhoek">
        <title>Dongia rigui sp. nov., isolated from freshwater of a large wetland in Korea.</title>
        <authorList>
            <person name="Baik K.S."/>
            <person name="Hwang Y.M."/>
            <person name="Choi J.S."/>
            <person name="Kwon J."/>
            <person name="Seong C.N."/>
        </authorList>
    </citation>
    <scope>NUCLEOTIDE SEQUENCE [LARGE SCALE GENOMIC DNA]</scope>
    <source>
        <strain evidence="1 2">04SU4-P</strain>
    </source>
</reference>
<evidence type="ECO:0000313" key="1">
    <source>
        <dbReference type="EMBL" id="MDY0873115.1"/>
    </source>
</evidence>
<dbReference type="RefSeq" id="WP_320501580.1">
    <property type="nucleotide sequence ID" value="NZ_JAXCLX010000002.1"/>
</dbReference>
<comment type="caution">
    <text evidence="1">The sequence shown here is derived from an EMBL/GenBank/DDBJ whole genome shotgun (WGS) entry which is preliminary data.</text>
</comment>
<gene>
    <name evidence="1" type="ORF">SMD31_14330</name>
</gene>
<evidence type="ECO:0000313" key="2">
    <source>
        <dbReference type="Proteomes" id="UP001271769"/>
    </source>
</evidence>
<accession>A0ABU5E0N8</accession>
<dbReference type="EMBL" id="JAXCLX010000002">
    <property type="protein sequence ID" value="MDY0873115.1"/>
    <property type="molecule type" value="Genomic_DNA"/>
</dbReference>
<proteinExistence type="predicted"/>
<organism evidence="1 2">
    <name type="scientific">Dongia rigui</name>
    <dbReference type="NCBI Taxonomy" id="940149"/>
    <lineage>
        <taxon>Bacteria</taxon>
        <taxon>Pseudomonadati</taxon>
        <taxon>Pseudomonadota</taxon>
        <taxon>Alphaproteobacteria</taxon>
        <taxon>Rhodospirillales</taxon>
        <taxon>Dongiaceae</taxon>
        <taxon>Dongia</taxon>
    </lineage>
</organism>
<name>A0ABU5E0N8_9PROT</name>
<keyword evidence="2" id="KW-1185">Reference proteome</keyword>
<protein>
    <submittedName>
        <fullName evidence="1">Uncharacterized protein</fullName>
    </submittedName>
</protein>